<geneLocation type="plasmid" evidence="2">
    <name>pSa44-CIP-CRO</name>
</geneLocation>
<dbReference type="Pfam" id="PF01548">
    <property type="entry name" value="DEDD_Tnp_IS110"/>
    <property type="match status" value="1"/>
</dbReference>
<dbReference type="AlphaFoldDB" id="A0A3G8EW32"/>
<dbReference type="GO" id="GO:0006313">
    <property type="term" value="P:DNA transposition"/>
    <property type="evidence" value="ECO:0007669"/>
    <property type="project" value="InterPro"/>
</dbReference>
<reference evidence="3" key="1">
    <citation type="submission" date="2018-06" db="EMBL/GenBank/DDBJ databases">
        <title>Plasmids in strain Sa44.</title>
        <authorList>
            <person name="Chen K."/>
            <person name="Chen S."/>
        </authorList>
    </citation>
    <scope>NUCLEOTIDE SEQUENCE</scope>
    <source>
        <strain evidence="3">3-5</strain>
        <plasmid evidence="3">pSa44-CIP</plasmid>
        <plasmid evidence="2">pSa44-CIP-CRO</plasmid>
    </source>
</reference>
<dbReference type="InterPro" id="IPR002525">
    <property type="entry name" value="Transp_IS110-like_N"/>
</dbReference>
<gene>
    <name evidence="2" type="ORF">KADIGFNM_00122</name>
    <name evidence="3" type="ORF">KADIGFNM_00289</name>
</gene>
<accession>A0A3G8EW32</accession>
<name>A0A3G8EW32_SALET</name>
<protein>
    <recommendedName>
        <fullName evidence="1">Transposase IS110-like N-terminal domain-containing protein</fullName>
    </recommendedName>
</protein>
<geneLocation type="plasmid" evidence="3">
    <name>pSa44-CIP</name>
</geneLocation>
<dbReference type="EMBL" id="MH430881">
    <property type="protein sequence ID" value="AZF85459.1"/>
    <property type="molecule type" value="Genomic_DNA"/>
</dbReference>
<dbReference type="NCBIfam" id="NF033542">
    <property type="entry name" value="transpos_IS110"/>
    <property type="match status" value="1"/>
</dbReference>
<evidence type="ECO:0000259" key="1">
    <source>
        <dbReference type="Pfam" id="PF01548"/>
    </source>
</evidence>
<dbReference type="GO" id="GO:0004803">
    <property type="term" value="F:transposase activity"/>
    <property type="evidence" value="ECO:0007669"/>
    <property type="project" value="InterPro"/>
</dbReference>
<dbReference type="InterPro" id="IPR047650">
    <property type="entry name" value="Transpos_IS110"/>
</dbReference>
<dbReference type="PANTHER" id="PTHR33055">
    <property type="entry name" value="TRANSPOSASE FOR INSERTION SEQUENCE ELEMENT IS1111A"/>
    <property type="match status" value="1"/>
</dbReference>
<keyword evidence="3" id="KW-0614">Plasmid</keyword>
<sequence>MNVKTIGIDLAKNVFQIHGVDEHGKRLFNKQLRRAQMASFFANIPPCLIGMEACASAHFWANKLISMGHNVKLMAPQFVKPYVKTNKHDAADAEAICEAVTRPNMRFVPVKTAEQQAVLALHRSRQSFIKQRTAQANQIRGLLAEFGIVVPEVSSSYSDDYLSSWKMRITVTRPVSYTAESTTAPHGVPVRCHRYTRQAD</sequence>
<dbReference type="PANTHER" id="PTHR33055:SF3">
    <property type="entry name" value="PUTATIVE TRANSPOSASE FOR IS117-RELATED"/>
    <property type="match status" value="1"/>
</dbReference>
<evidence type="ECO:0000313" key="3">
    <source>
        <dbReference type="EMBL" id="AZF85626.1"/>
    </source>
</evidence>
<dbReference type="GO" id="GO:0003677">
    <property type="term" value="F:DNA binding"/>
    <property type="evidence" value="ECO:0007669"/>
    <property type="project" value="InterPro"/>
</dbReference>
<organism evidence="3">
    <name type="scientific">Salmonella enterica subsp. enterica serovar London</name>
    <dbReference type="NCBI Taxonomy" id="149390"/>
    <lineage>
        <taxon>Bacteria</taxon>
        <taxon>Pseudomonadati</taxon>
        <taxon>Pseudomonadota</taxon>
        <taxon>Gammaproteobacteria</taxon>
        <taxon>Enterobacterales</taxon>
        <taxon>Enterobacteriaceae</taxon>
        <taxon>Salmonella</taxon>
    </lineage>
</organism>
<proteinExistence type="predicted"/>
<feature type="domain" description="Transposase IS110-like N-terminal" evidence="1">
    <location>
        <begin position="6"/>
        <end position="146"/>
    </location>
</feature>
<evidence type="ECO:0000313" key="2">
    <source>
        <dbReference type="EMBL" id="AZF85459.1"/>
    </source>
</evidence>
<dbReference type="EMBL" id="MH430882">
    <property type="protein sequence ID" value="AZF85626.1"/>
    <property type="molecule type" value="Genomic_DNA"/>
</dbReference>